<dbReference type="InterPro" id="IPR036250">
    <property type="entry name" value="AcylCo_DH-like_C"/>
</dbReference>
<gene>
    <name evidence="7" type="ORF">LTR05_005132</name>
</gene>
<dbReference type="InterPro" id="IPR009100">
    <property type="entry name" value="AcylCoA_DH/oxidase_NM_dom_sf"/>
</dbReference>
<evidence type="ECO:0000259" key="5">
    <source>
        <dbReference type="Pfam" id="PF00441"/>
    </source>
</evidence>
<comment type="cofactor">
    <cofactor evidence="4">
        <name>FAD</name>
        <dbReference type="ChEBI" id="CHEBI:57692"/>
    </cofactor>
</comment>
<dbReference type="Pfam" id="PF02770">
    <property type="entry name" value="Acyl-CoA_dh_M"/>
    <property type="match status" value="1"/>
</dbReference>
<keyword evidence="8" id="KW-1185">Reference proteome</keyword>
<dbReference type="PANTHER" id="PTHR42707:SF2">
    <property type="entry name" value="ACD11 DEHYDROGENASE"/>
    <property type="match status" value="1"/>
</dbReference>
<keyword evidence="3 4" id="KW-0274">FAD</keyword>
<proteinExistence type="inferred from homology"/>
<evidence type="ECO:0000313" key="7">
    <source>
        <dbReference type="EMBL" id="KAK5085843.1"/>
    </source>
</evidence>
<evidence type="ECO:0000256" key="2">
    <source>
        <dbReference type="ARBA" id="ARBA00022630"/>
    </source>
</evidence>
<dbReference type="Pfam" id="PF00441">
    <property type="entry name" value="Acyl-CoA_dh_1"/>
    <property type="match status" value="1"/>
</dbReference>
<dbReference type="Gene3D" id="2.40.110.20">
    <property type="match status" value="1"/>
</dbReference>
<dbReference type="InterPro" id="IPR006091">
    <property type="entry name" value="Acyl-CoA_Oxase/DH_mid-dom"/>
</dbReference>
<dbReference type="SUPFAM" id="SSF56645">
    <property type="entry name" value="Acyl-CoA dehydrogenase NM domain-like"/>
    <property type="match status" value="1"/>
</dbReference>
<keyword evidence="4" id="KW-0560">Oxidoreductase</keyword>
<accession>A0AAN7T0U7</accession>
<protein>
    <recommendedName>
        <fullName evidence="9">Acyl-CoA dehydrogenase</fullName>
    </recommendedName>
</protein>
<dbReference type="InterPro" id="IPR052904">
    <property type="entry name" value="Acyl-CoA_dehydrogenase-like"/>
</dbReference>
<reference evidence="7 8" key="1">
    <citation type="submission" date="2023-08" db="EMBL/GenBank/DDBJ databases">
        <title>Black Yeasts Isolated from many extreme environments.</title>
        <authorList>
            <person name="Coleine C."/>
            <person name="Stajich J.E."/>
            <person name="Selbmann L."/>
        </authorList>
    </citation>
    <scope>NUCLEOTIDE SEQUENCE [LARGE SCALE GENOMIC DNA]</scope>
    <source>
        <strain evidence="7 8">CCFEE 5910</strain>
    </source>
</reference>
<dbReference type="EMBL" id="JAVRRJ010000004">
    <property type="protein sequence ID" value="KAK5085843.1"/>
    <property type="molecule type" value="Genomic_DNA"/>
</dbReference>
<dbReference type="Proteomes" id="UP001309876">
    <property type="component" value="Unassembled WGS sequence"/>
</dbReference>
<dbReference type="SUPFAM" id="SSF47203">
    <property type="entry name" value="Acyl-CoA dehydrogenase C-terminal domain-like"/>
    <property type="match status" value="1"/>
</dbReference>
<evidence type="ECO:0000256" key="3">
    <source>
        <dbReference type="ARBA" id="ARBA00022827"/>
    </source>
</evidence>
<evidence type="ECO:0000313" key="8">
    <source>
        <dbReference type="Proteomes" id="UP001309876"/>
    </source>
</evidence>
<keyword evidence="2 4" id="KW-0285">Flavoprotein</keyword>
<dbReference type="InterPro" id="IPR009075">
    <property type="entry name" value="AcylCo_DH/oxidase_C"/>
</dbReference>
<dbReference type="PANTHER" id="PTHR42707">
    <property type="entry name" value="ACYL-COA DEHYDROGENASE"/>
    <property type="match status" value="1"/>
</dbReference>
<dbReference type="GO" id="GO:0003995">
    <property type="term" value="F:acyl-CoA dehydrogenase activity"/>
    <property type="evidence" value="ECO:0007669"/>
    <property type="project" value="TreeGrafter"/>
</dbReference>
<comment type="similarity">
    <text evidence="1 4">Belongs to the acyl-CoA dehydrogenase family.</text>
</comment>
<comment type="caution">
    <text evidence="7">The sequence shown here is derived from an EMBL/GenBank/DDBJ whole genome shotgun (WGS) entry which is preliminary data.</text>
</comment>
<feature type="domain" description="Acyl-CoA oxidase/dehydrogenase middle" evidence="6">
    <location>
        <begin position="227"/>
        <end position="348"/>
    </location>
</feature>
<evidence type="ECO:0000256" key="1">
    <source>
        <dbReference type="ARBA" id="ARBA00009347"/>
    </source>
</evidence>
<dbReference type="AlphaFoldDB" id="A0AAN7T0U7"/>
<feature type="domain" description="Acyl-CoA dehydrogenase/oxidase C-terminal" evidence="5">
    <location>
        <begin position="464"/>
        <end position="535"/>
    </location>
</feature>
<evidence type="ECO:0008006" key="9">
    <source>
        <dbReference type="Google" id="ProtNLM"/>
    </source>
</evidence>
<evidence type="ECO:0000259" key="6">
    <source>
        <dbReference type="Pfam" id="PF02770"/>
    </source>
</evidence>
<organism evidence="7 8">
    <name type="scientific">Lithohypha guttulata</name>
    <dbReference type="NCBI Taxonomy" id="1690604"/>
    <lineage>
        <taxon>Eukaryota</taxon>
        <taxon>Fungi</taxon>
        <taxon>Dikarya</taxon>
        <taxon>Ascomycota</taxon>
        <taxon>Pezizomycotina</taxon>
        <taxon>Eurotiomycetes</taxon>
        <taxon>Chaetothyriomycetidae</taxon>
        <taxon>Chaetothyriales</taxon>
        <taxon>Trichomeriaceae</taxon>
        <taxon>Lithohypha</taxon>
    </lineage>
</organism>
<name>A0AAN7T0U7_9EURO</name>
<sequence length="673" mass="73074">MTARQPSSTTAGFFQQLPVIPPAYTSSTQKQSVKNSDDDAVLRNILNLYLPSPCPPEVDQSLHDLARTCLDPSTLRLTVDCEVNQPTLHLLGTFGGVNAVSPLRTGEGWRGLKDIQTRVGVVALGYRGFGEGESAATTAGLGSTPGKYNLRVHQFALAHMWSASSAAVSCPAAMTDGAAILLSRHLARSQPSVTSAQDAGVLRKVLEQAYARLTSFDPGYAWTSGQWMTERPGGSDVSRTETLARLGSEEELKADENTFASAADSVEMPLGPWFIDGFKWFSSATDADMVVLLAQTQKGLSAFYAPMKRTVVGVGGKRTPVMNGVCISRLKNKMGTKGLPTAELEIKGMRGWLLGEEGRGVREISAILNATRLWTAVGATGSWGRGLAVAKAYCQVRKIKGEQVLAENRQHVRWLAEEAVKYRAATHLAFLGVALLGISEWGVEVAAKDTRAGEWLPRDKQEAEILLRILTPVMKAQCSLAATLGLRECMESLGGVGYCENNEDDGLMNIARLLRDSSVNSIWEGTSNILAEDFVRATKGQVGGRAIEALGTMLDKMLEVASLRFAEHVETIKQTWHDLRTFLTTKKEVEALYRGKGLLRSMEDIVCAALLLVDACCTQGEVERVIADRWLASRISKKKHLLSDTSALTESEIDKQILFGSSAIRAVRRDSKL</sequence>
<evidence type="ECO:0000256" key="4">
    <source>
        <dbReference type="RuleBase" id="RU362125"/>
    </source>
</evidence>
<dbReference type="Gene3D" id="1.20.140.10">
    <property type="entry name" value="Butyryl-CoA Dehydrogenase, subunit A, domain 3"/>
    <property type="match status" value="1"/>
</dbReference>